<accession>A0A9N9S9U2</accession>
<evidence type="ECO:0000313" key="2">
    <source>
        <dbReference type="EMBL" id="CAG9814612.1"/>
    </source>
</evidence>
<gene>
    <name evidence="2" type="ORF">PHAECO_LOCUS2592</name>
</gene>
<proteinExistence type="predicted"/>
<organism evidence="2 3">
    <name type="scientific">Phaedon cochleariae</name>
    <name type="common">Mustard beetle</name>
    <dbReference type="NCBI Taxonomy" id="80249"/>
    <lineage>
        <taxon>Eukaryota</taxon>
        <taxon>Metazoa</taxon>
        <taxon>Ecdysozoa</taxon>
        <taxon>Arthropoda</taxon>
        <taxon>Hexapoda</taxon>
        <taxon>Insecta</taxon>
        <taxon>Pterygota</taxon>
        <taxon>Neoptera</taxon>
        <taxon>Endopterygota</taxon>
        <taxon>Coleoptera</taxon>
        <taxon>Polyphaga</taxon>
        <taxon>Cucujiformia</taxon>
        <taxon>Chrysomeloidea</taxon>
        <taxon>Chrysomelidae</taxon>
        <taxon>Chrysomelinae</taxon>
        <taxon>Chrysomelini</taxon>
        <taxon>Phaedon</taxon>
    </lineage>
</organism>
<dbReference type="InterPro" id="IPR005559">
    <property type="entry name" value="CG-1_dom"/>
</dbReference>
<feature type="domain" description="CG-1" evidence="1">
    <location>
        <begin position="8"/>
        <end position="119"/>
    </location>
</feature>
<dbReference type="EMBL" id="OU896717">
    <property type="protein sequence ID" value="CAG9814612.1"/>
    <property type="molecule type" value="Genomic_DNA"/>
</dbReference>
<dbReference type="Proteomes" id="UP001153737">
    <property type="component" value="Chromosome 11"/>
</dbReference>
<name>A0A9N9S9U2_PHACE</name>
<sequence length="241" mass="28268">MEGVPKPFMESKRWLSIEEYFIIIVDFDETRTCFQPPVSPKPSHICIFKSSFVQENSNWRADQHRWRQMETKQLPLKNPELLCTYFHTYKGENFSKRAYVLLDPHKHNSEHIVLIHYTSSLISVILECHGNRKKNIDRKHITTAKSQLAKQKTSLLDALLTVYKKLTAEDIHPAQINVLSPRDKIQVKNSIMNERKRDLLSDDDLIELYLINEDLNGFIKTYSNLFQNLVQCSTAKQHLKN</sequence>
<reference evidence="2" key="2">
    <citation type="submission" date="2022-10" db="EMBL/GenBank/DDBJ databases">
        <authorList>
            <consortium name="ENA_rothamsted_submissions"/>
            <consortium name="culmorum"/>
            <person name="King R."/>
        </authorList>
    </citation>
    <scope>NUCLEOTIDE SEQUENCE</scope>
</reference>
<dbReference type="AlphaFoldDB" id="A0A9N9S9U2"/>
<reference evidence="2" key="1">
    <citation type="submission" date="2022-01" db="EMBL/GenBank/DDBJ databases">
        <authorList>
            <person name="King R."/>
        </authorList>
    </citation>
    <scope>NUCLEOTIDE SEQUENCE</scope>
</reference>
<protein>
    <recommendedName>
        <fullName evidence="1">CG-1 domain-containing protein</fullName>
    </recommendedName>
</protein>
<dbReference type="GO" id="GO:0003677">
    <property type="term" value="F:DNA binding"/>
    <property type="evidence" value="ECO:0007669"/>
    <property type="project" value="InterPro"/>
</dbReference>
<evidence type="ECO:0000313" key="3">
    <source>
        <dbReference type="Proteomes" id="UP001153737"/>
    </source>
</evidence>
<dbReference type="SMART" id="SM01076">
    <property type="entry name" value="CG-1"/>
    <property type="match status" value="1"/>
</dbReference>
<keyword evidence="3" id="KW-1185">Reference proteome</keyword>
<evidence type="ECO:0000259" key="1">
    <source>
        <dbReference type="SMART" id="SM01076"/>
    </source>
</evidence>
<dbReference type="OrthoDB" id="5791190at2759"/>
<dbReference type="Pfam" id="PF03859">
    <property type="entry name" value="CG-1"/>
    <property type="match status" value="1"/>
</dbReference>